<dbReference type="Pfam" id="PF03358">
    <property type="entry name" value="FMN_red"/>
    <property type="match status" value="1"/>
</dbReference>
<accession>A0A1T4QUH5</accession>
<gene>
    <name evidence="4" type="ORF">SAMN02745118_02689</name>
</gene>
<dbReference type="STRING" id="142842.SAMN02745118_02689"/>
<dbReference type="SUPFAM" id="SSF52218">
    <property type="entry name" value="Flavoproteins"/>
    <property type="match status" value="1"/>
</dbReference>
<evidence type="ECO:0000313" key="5">
    <source>
        <dbReference type="Proteomes" id="UP000190625"/>
    </source>
</evidence>
<keyword evidence="5" id="KW-1185">Reference proteome</keyword>
<dbReference type="InterPro" id="IPR029039">
    <property type="entry name" value="Flavoprotein-like_sf"/>
</dbReference>
<dbReference type="AlphaFoldDB" id="A0A1T4QUH5"/>
<evidence type="ECO:0000256" key="2">
    <source>
        <dbReference type="ARBA" id="ARBA00022643"/>
    </source>
</evidence>
<dbReference type="RefSeq" id="WP_078811078.1">
    <property type="nucleotide sequence ID" value="NZ_FUWM01000032.1"/>
</dbReference>
<protein>
    <submittedName>
        <fullName evidence="4">NADPH-dependent FMN reductase</fullName>
    </submittedName>
</protein>
<dbReference type="Gene3D" id="3.40.50.360">
    <property type="match status" value="1"/>
</dbReference>
<keyword evidence="1" id="KW-0285">Flavoprotein</keyword>
<feature type="domain" description="NADPH-dependent FMN reductase-like" evidence="3">
    <location>
        <begin position="5"/>
        <end position="128"/>
    </location>
</feature>
<dbReference type="PANTHER" id="PTHR43278">
    <property type="entry name" value="NAD(P)H-DEPENDENT FMN-CONTAINING OXIDOREDUCTASE YWQN-RELATED"/>
    <property type="match status" value="1"/>
</dbReference>
<evidence type="ECO:0000259" key="3">
    <source>
        <dbReference type="Pfam" id="PF03358"/>
    </source>
</evidence>
<evidence type="ECO:0000313" key="4">
    <source>
        <dbReference type="EMBL" id="SKA06928.1"/>
    </source>
</evidence>
<dbReference type="InterPro" id="IPR051796">
    <property type="entry name" value="ISF_SsuE-like"/>
</dbReference>
<proteinExistence type="predicted"/>
<dbReference type="GO" id="GO:0016491">
    <property type="term" value="F:oxidoreductase activity"/>
    <property type="evidence" value="ECO:0007669"/>
    <property type="project" value="InterPro"/>
</dbReference>
<sequence>MSENKIIGISAGRKEKITENAVKTVLEGSGLSFDFYSLSNFEVLTCDGCNGCIETHKCVKDDSVNQILEAIQQAQGIVFGAPEYWEGMNAKGRAFWERVCFSTRHNEKFPLQNKSGVIVGVSGDGDSTAVIKDIERFFNDARIEKVSQIEVQGEYACFTCGYGHKCQVGGLVNMYDLPIEVSKVKMPNLCDQYPEDNDKMKNIRIKLEKAGQILAEKMD</sequence>
<reference evidence="5" key="1">
    <citation type="submission" date="2017-02" db="EMBL/GenBank/DDBJ databases">
        <authorList>
            <person name="Varghese N."/>
            <person name="Submissions S."/>
        </authorList>
    </citation>
    <scope>NUCLEOTIDE SEQUENCE [LARGE SCALE GENOMIC DNA]</scope>
    <source>
        <strain evidence="5">ATCC BAA-73</strain>
    </source>
</reference>
<keyword evidence="2" id="KW-0288">FMN</keyword>
<evidence type="ECO:0000256" key="1">
    <source>
        <dbReference type="ARBA" id="ARBA00022630"/>
    </source>
</evidence>
<name>A0A1T4QUH5_9FIRM</name>
<dbReference type="InterPro" id="IPR005025">
    <property type="entry name" value="FMN_Rdtase-like_dom"/>
</dbReference>
<dbReference type="EMBL" id="FUWM01000032">
    <property type="protein sequence ID" value="SKA06928.1"/>
    <property type="molecule type" value="Genomic_DNA"/>
</dbReference>
<dbReference type="Proteomes" id="UP000190625">
    <property type="component" value="Unassembled WGS sequence"/>
</dbReference>
<dbReference type="PANTHER" id="PTHR43278:SF1">
    <property type="entry name" value="IRON-SULFUR FLAVOPROTEIN MJ1083"/>
    <property type="match status" value="1"/>
</dbReference>
<dbReference type="OrthoDB" id="6398207at2"/>
<organism evidence="4 5">
    <name type="scientific">Selenihalanaerobacter shriftii</name>
    <dbReference type="NCBI Taxonomy" id="142842"/>
    <lineage>
        <taxon>Bacteria</taxon>
        <taxon>Bacillati</taxon>
        <taxon>Bacillota</taxon>
        <taxon>Clostridia</taxon>
        <taxon>Halanaerobiales</taxon>
        <taxon>Halobacteroidaceae</taxon>
        <taxon>Selenihalanaerobacter</taxon>
    </lineage>
</organism>